<name>A0ABT8RP90_9FLAO</name>
<reference evidence="1" key="2">
    <citation type="submission" date="2023-06" db="EMBL/GenBank/DDBJ databases">
        <authorList>
            <person name="Lucena T."/>
            <person name="Sun Q."/>
        </authorList>
    </citation>
    <scope>NUCLEOTIDE SEQUENCE</scope>
    <source>
        <strain evidence="1">CECT 8869</strain>
    </source>
</reference>
<gene>
    <name evidence="1" type="ORF">Q2T41_04650</name>
</gene>
<dbReference type="Pfam" id="PF13585">
    <property type="entry name" value="CHU_C"/>
    <property type="match status" value="1"/>
</dbReference>
<dbReference type="Proteomes" id="UP001168579">
    <property type="component" value="Unassembled WGS sequence"/>
</dbReference>
<reference evidence="1" key="1">
    <citation type="journal article" date="2014" name="Int. J. Syst. Evol. Microbiol.">
        <title>Complete genome of a new Firmicutes species belonging to the dominant human colonic microbiota ('Ruminococcus bicirculans') reveals two chromosomes and a selective capacity to utilize plant glucans.</title>
        <authorList>
            <consortium name="NISC Comparative Sequencing Program"/>
            <person name="Wegmann U."/>
            <person name="Louis P."/>
            <person name="Goesmann A."/>
            <person name="Henrissat B."/>
            <person name="Duncan S.H."/>
            <person name="Flint H.J."/>
        </authorList>
    </citation>
    <scope>NUCLEOTIDE SEQUENCE</scope>
    <source>
        <strain evidence="1">CECT 8869</strain>
    </source>
</reference>
<sequence length="387" mass="43098">MNKLHLLIFFLIGLCVSAQTALYNNGNLRIHEGGSLGFHTNLINASPMDGNLGLTGFYGTAPLMVSGEFTPQFHDMEIALENDLLLALGVNNSNNTNFILGNVRTPLTQPEIFYTFLDDSFYTGENDLSKVEGYAAITNKQEFIFPIGDRTFLRPLIIRSTSINLFAKCAYFYEDANNPNSFPGTYNTLNTALDIELVSNQEFWRLEGNVPSTVSLTYNTRSGLQDLTDDVTKIIPVGYSKFSGRWVNLAGSAATGTVNEGIVSTEEFIPDDYEILTLGVSKIPYEPLSKEVLTLDNYIVSANGDGINDTFFIPEIMDKGNNLVQIYDRYGLKVFELENYTNEFIGFSNLNNIPLNAEKGLPAGVYFYTIALIDEELNYQGFLYLAR</sequence>
<dbReference type="RefSeq" id="WP_304435125.1">
    <property type="nucleotide sequence ID" value="NZ_JAUKUC010000001.1"/>
</dbReference>
<evidence type="ECO:0000313" key="1">
    <source>
        <dbReference type="EMBL" id="MDO1511951.1"/>
    </source>
</evidence>
<keyword evidence="2" id="KW-1185">Reference proteome</keyword>
<dbReference type="EMBL" id="JAUKUC010000001">
    <property type="protein sequence ID" value="MDO1511951.1"/>
    <property type="molecule type" value="Genomic_DNA"/>
</dbReference>
<accession>A0ABT8RP90</accession>
<comment type="caution">
    <text evidence="1">The sequence shown here is derived from an EMBL/GenBank/DDBJ whole genome shotgun (WGS) entry which is preliminary data.</text>
</comment>
<proteinExistence type="predicted"/>
<protein>
    <submittedName>
        <fullName evidence="1">Gliding motility-associated C-terminal domain-containing protein</fullName>
    </submittedName>
</protein>
<evidence type="ECO:0000313" key="2">
    <source>
        <dbReference type="Proteomes" id="UP001168579"/>
    </source>
</evidence>
<organism evidence="1 2">
    <name type="scientific">Maribacter confluentis</name>
    <dbReference type="NCBI Taxonomy" id="1656093"/>
    <lineage>
        <taxon>Bacteria</taxon>
        <taxon>Pseudomonadati</taxon>
        <taxon>Bacteroidota</taxon>
        <taxon>Flavobacteriia</taxon>
        <taxon>Flavobacteriales</taxon>
        <taxon>Flavobacteriaceae</taxon>
        <taxon>Maribacter</taxon>
    </lineage>
</organism>